<proteinExistence type="predicted"/>
<sequence>MSTRIAKPAARMRKQPRQARSIATVEAIIEAGAHVLSELGWAGFSTNKVAEAAGVSIGSLYQYFPDKLALVEAIRRRHFDHVLSVIREAAADEKPLKQFARELVRGMIGAHSIHPTLHQVLLDEAPGDRGSRAAHASFQARYLEHYAAAVAQYRKRRKDTETMARVLSSAVEGVIHNAARRNMLDAPELQKQLVELICAYVSGQGMRV</sequence>
<protein>
    <submittedName>
        <fullName evidence="6">TetR family transcriptional regulatory protein (Modular protein)</fullName>
    </submittedName>
</protein>
<keyword evidence="2 4" id="KW-0238">DNA-binding</keyword>
<dbReference type="Gene3D" id="1.10.357.10">
    <property type="entry name" value="Tetracycline Repressor, domain 2"/>
    <property type="match status" value="1"/>
</dbReference>
<dbReference type="EMBL" id="CCMZ01000033">
    <property type="protein sequence ID" value="CDX21985.1"/>
    <property type="molecule type" value="Genomic_DNA"/>
</dbReference>
<dbReference type="PANTHER" id="PTHR30055:SF234">
    <property type="entry name" value="HTH-TYPE TRANSCRIPTIONAL REGULATOR BETI"/>
    <property type="match status" value="1"/>
</dbReference>
<evidence type="ECO:0000259" key="5">
    <source>
        <dbReference type="PROSITE" id="PS50977"/>
    </source>
</evidence>
<dbReference type="PRINTS" id="PR00455">
    <property type="entry name" value="HTHTETR"/>
</dbReference>
<dbReference type="AlphaFoldDB" id="A0A090E4B7"/>
<dbReference type="InterPro" id="IPR041669">
    <property type="entry name" value="TetR_C_15"/>
</dbReference>
<dbReference type="Pfam" id="PF00440">
    <property type="entry name" value="TetR_N"/>
    <property type="match status" value="1"/>
</dbReference>
<dbReference type="GO" id="GO:0000976">
    <property type="term" value="F:transcription cis-regulatory region binding"/>
    <property type="evidence" value="ECO:0007669"/>
    <property type="project" value="TreeGrafter"/>
</dbReference>
<accession>A0A090E4B7</accession>
<organism evidence="6 7">
    <name type="scientific">Mesorhizobium plurifarium</name>
    <dbReference type="NCBI Taxonomy" id="69974"/>
    <lineage>
        <taxon>Bacteria</taxon>
        <taxon>Pseudomonadati</taxon>
        <taxon>Pseudomonadota</taxon>
        <taxon>Alphaproteobacteria</taxon>
        <taxon>Hyphomicrobiales</taxon>
        <taxon>Phyllobacteriaceae</taxon>
        <taxon>Mesorhizobium</taxon>
    </lineage>
</organism>
<keyword evidence="7" id="KW-1185">Reference proteome</keyword>
<evidence type="ECO:0000313" key="7">
    <source>
        <dbReference type="Proteomes" id="UP000045285"/>
    </source>
</evidence>
<dbReference type="PANTHER" id="PTHR30055">
    <property type="entry name" value="HTH-TYPE TRANSCRIPTIONAL REGULATOR RUTR"/>
    <property type="match status" value="1"/>
</dbReference>
<reference evidence="7" key="1">
    <citation type="submission" date="2014-08" db="EMBL/GenBank/DDBJ databases">
        <authorList>
            <person name="Moulin L."/>
        </authorList>
    </citation>
    <scope>NUCLEOTIDE SEQUENCE [LARGE SCALE GENOMIC DNA]</scope>
</reference>
<keyword evidence="1" id="KW-0805">Transcription regulation</keyword>
<evidence type="ECO:0000256" key="4">
    <source>
        <dbReference type="PROSITE-ProRule" id="PRU00335"/>
    </source>
</evidence>
<dbReference type="SUPFAM" id="SSF46689">
    <property type="entry name" value="Homeodomain-like"/>
    <property type="match status" value="1"/>
</dbReference>
<dbReference type="InterPro" id="IPR050109">
    <property type="entry name" value="HTH-type_TetR-like_transc_reg"/>
</dbReference>
<evidence type="ECO:0000256" key="2">
    <source>
        <dbReference type="ARBA" id="ARBA00023125"/>
    </source>
</evidence>
<name>A0A090E4B7_MESPL</name>
<feature type="domain" description="HTH tetR-type" evidence="5">
    <location>
        <begin position="22"/>
        <end position="82"/>
    </location>
</feature>
<dbReference type="Proteomes" id="UP000045285">
    <property type="component" value="Unassembled WGS sequence"/>
</dbReference>
<evidence type="ECO:0000256" key="3">
    <source>
        <dbReference type="ARBA" id="ARBA00023163"/>
    </source>
</evidence>
<dbReference type="Pfam" id="PF17918">
    <property type="entry name" value="TetR_C_15"/>
    <property type="match status" value="1"/>
</dbReference>
<dbReference type="PROSITE" id="PS50977">
    <property type="entry name" value="HTH_TETR_2"/>
    <property type="match status" value="1"/>
</dbReference>
<dbReference type="STRING" id="69974.MPLDJ20_170122"/>
<gene>
    <name evidence="6" type="ORF">MPL3356_390070</name>
</gene>
<dbReference type="InterPro" id="IPR009057">
    <property type="entry name" value="Homeodomain-like_sf"/>
</dbReference>
<keyword evidence="3" id="KW-0804">Transcription</keyword>
<feature type="DNA-binding region" description="H-T-H motif" evidence="4">
    <location>
        <begin position="45"/>
        <end position="64"/>
    </location>
</feature>
<evidence type="ECO:0000313" key="6">
    <source>
        <dbReference type="EMBL" id="CDX21985.1"/>
    </source>
</evidence>
<dbReference type="InterPro" id="IPR001647">
    <property type="entry name" value="HTH_TetR"/>
</dbReference>
<dbReference type="GO" id="GO:0003700">
    <property type="term" value="F:DNA-binding transcription factor activity"/>
    <property type="evidence" value="ECO:0007669"/>
    <property type="project" value="TreeGrafter"/>
</dbReference>
<evidence type="ECO:0000256" key="1">
    <source>
        <dbReference type="ARBA" id="ARBA00023015"/>
    </source>
</evidence>